<reference evidence="1 2" key="2">
    <citation type="submission" date="2016-02" db="EMBL/GenBank/DDBJ databases">
        <authorList>
            <person name="Wen L."/>
            <person name="He K."/>
            <person name="Yang H."/>
        </authorList>
    </citation>
    <scope>NUCLEOTIDE SEQUENCE [LARGE SCALE GENOMIC DNA]</scope>
    <source>
        <strain evidence="1 2">AGD 8-3</strain>
    </source>
</reference>
<dbReference type="EMBL" id="CP014226">
    <property type="protein sequence ID" value="AMC99181.1"/>
    <property type="molecule type" value="Genomic_DNA"/>
</dbReference>
<reference evidence="1 2" key="1">
    <citation type="journal article" date="2016" name="Genome Announc.">
        <title>Draft Genome Sequence of 'Halomonas chromatireducens' Strain AGD 8-3, a Haloalkaliphilic Chromate- and Selenite-Reducing Gammaproteobacterium.</title>
        <authorList>
            <person name="Sharko F.S."/>
            <person name="Shapovalova A.A."/>
            <person name="Tsygankova S.V."/>
            <person name="Komova A.V."/>
            <person name="Boulygina E.S."/>
            <person name="Teslyuk A.B."/>
            <person name="Gotovtsev P.M."/>
            <person name="Namsaraev Z.B."/>
            <person name="Khijniak T.V."/>
            <person name="Nedoluzhko A.V."/>
            <person name="Vasilov R.G."/>
        </authorList>
    </citation>
    <scope>NUCLEOTIDE SEQUENCE [LARGE SCALE GENOMIC DNA]</scope>
    <source>
        <strain evidence="1 2">AGD 8-3</strain>
    </source>
</reference>
<evidence type="ECO:0000313" key="1">
    <source>
        <dbReference type="EMBL" id="AMC99181.1"/>
    </source>
</evidence>
<dbReference type="PATRIC" id="fig|507626.3.peg.78"/>
<sequence>MMDGASDPHALESRLISTGAERLALLGKHAEALMAGYARDEVPLAGLSKTALNRLLAARILWRPDEQGGVKLAPKVRELIAEMLADETRRHVNADVAETLELLRSLVQSYRKAREAGEYWRQEQQLLRLRQEVDDLNGRFADAIDSLWRRLNSDFGFVSHLGDKIRENERAQKQIVRLLDGLELIDFTELIELVGGDGALRKLLVSGLQQQLTQHYTSLREVQRRMIELLARFRQQQSRSRLVAGMAAFLREHPGFAPGNYARRSEVPTLVNRAAPLIAAGAAALDHDSDPRVLTDLLHGLPRPVSRPEPVTAAGVAALQENTLVATRHQALKEDVERFYLSVVDRGGEPLSALEYLQEGEFEWGEEIWLFQVIAEHQGLPRGEQRAFRLRQQETQASPFNHLRLIHDVIIQLSWGGGSETPQAVRREAR</sequence>
<dbReference type="Proteomes" id="UP000063387">
    <property type="component" value="Chromosome"/>
</dbReference>
<keyword evidence="2" id="KW-1185">Reference proteome</keyword>
<name>A0A120JVH2_9GAMM</name>
<proteinExistence type="predicted"/>
<protein>
    <submittedName>
        <fullName evidence="1">Uncharacterized protein</fullName>
    </submittedName>
</protein>
<dbReference type="KEGG" id="hco:LOKO_00077"/>
<gene>
    <name evidence="1" type="ORF">LOKO_00077</name>
</gene>
<dbReference type="AlphaFoldDB" id="A0A120JVH2"/>
<evidence type="ECO:0000313" key="2">
    <source>
        <dbReference type="Proteomes" id="UP000063387"/>
    </source>
</evidence>
<accession>A0A120JVH2</accession>
<organism evidence="1 2">
    <name type="scientific">Halomonas chromatireducens</name>
    <dbReference type="NCBI Taxonomy" id="507626"/>
    <lineage>
        <taxon>Bacteria</taxon>
        <taxon>Pseudomonadati</taxon>
        <taxon>Pseudomonadota</taxon>
        <taxon>Gammaproteobacteria</taxon>
        <taxon>Oceanospirillales</taxon>
        <taxon>Halomonadaceae</taxon>
        <taxon>Halomonas</taxon>
    </lineage>
</organism>
<dbReference type="STRING" id="507626.LOKO_00077"/>